<comment type="caution">
    <text evidence="1">The sequence shown here is derived from an EMBL/GenBank/DDBJ whole genome shotgun (WGS) entry which is preliminary data.</text>
</comment>
<sequence length="396" mass="45432">MNMMTVNPTKTIPPIKFGGNTSRALTPEEVQEFGRKIEAIRTETMAKIGKEDSDYIYKVRNFVRYTEIASRGMLMFGGWIPPVWLLGTVMLGVSKIVENMELGHNVMHGQFDWLNDPTLNGATYDWDTVCTGEDWKYTHNYKHHTYTNVYGMDHDISGYGVMRMSREQKWEPRFLFNVPTGFVLSTGFEWLLALQRLEMEKVLFDGTKTWKEVYVESKNLRKKMVRQFGKDYVLFPLIAGPMFLPVLAGNFVANLIRNYWASTVIYCGHFTEDSEIITDNIDNETKAEWYLRQIRGSANFTGGKIMHFLSGNLSHQIEHHLFPDVPANRYQEMAPKVRAVCAEFGQQYNTAPFGSQIVSVYKRLAIHSLPDNVVDRLVAIKHSFVDAVKSMFGKAA</sequence>
<dbReference type="InterPro" id="IPR012171">
    <property type="entry name" value="Fatty_acid_desaturase"/>
</dbReference>
<dbReference type="GO" id="GO:0006629">
    <property type="term" value="P:lipid metabolic process"/>
    <property type="evidence" value="ECO:0007669"/>
    <property type="project" value="InterPro"/>
</dbReference>
<protein>
    <submittedName>
        <fullName evidence="1">Acyl-CoA desaturase</fullName>
    </submittedName>
</protein>
<dbReference type="CDD" id="cd03506">
    <property type="entry name" value="Delta6-FADS-like"/>
    <property type="match status" value="1"/>
</dbReference>
<gene>
    <name evidence="1" type="ORF">DC346_06750</name>
</gene>
<dbReference type="PANTHER" id="PTHR19353">
    <property type="entry name" value="FATTY ACID DESATURASE 2"/>
    <property type="match status" value="1"/>
</dbReference>
<dbReference type="GO" id="GO:0016020">
    <property type="term" value="C:membrane"/>
    <property type="evidence" value="ECO:0007669"/>
    <property type="project" value="TreeGrafter"/>
</dbReference>
<dbReference type="InterPro" id="IPR005804">
    <property type="entry name" value="FA_desaturase_dom"/>
</dbReference>
<dbReference type="EMBL" id="QEWH01000034">
    <property type="protein sequence ID" value="RBA48394.1"/>
    <property type="molecule type" value="Genomic_DNA"/>
</dbReference>
<proteinExistence type="predicted"/>
<dbReference type="GO" id="GO:0016717">
    <property type="term" value="F:oxidoreductase activity, acting on paired donors, with oxidation of a pair of donors resulting in the reduction of molecular oxygen to two molecules of water"/>
    <property type="evidence" value="ECO:0007669"/>
    <property type="project" value="TreeGrafter"/>
</dbReference>
<accession>A0A2R4UTG8</accession>
<evidence type="ECO:0000313" key="2">
    <source>
        <dbReference type="Proteomes" id="UP000253688"/>
    </source>
</evidence>
<dbReference type="Pfam" id="PF00487">
    <property type="entry name" value="FA_desaturase"/>
    <property type="match status" value="1"/>
</dbReference>
<dbReference type="RefSeq" id="WP_004966919.1">
    <property type="nucleotide sequence ID" value="NZ_BBSG01000005.1"/>
</dbReference>
<reference evidence="1 2" key="1">
    <citation type="submission" date="2018-04" db="EMBL/GenBank/DDBJ databases">
        <title>Acinetobacter junii Genome sequencing and assembly.</title>
        <authorList>
            <person name="Su J."/>
            <person name="Rensing C."/>
            <person name="Mazhar H.S."/>
        </authorList>
    </citation>
    <scope>NUCLEOTIDE SEQUENCE [LARGE SCALE GENOMIC DNA]</scope>
    <source>
        <strain evidence="1 2">SC22</strain>
    </source>
</reference>
<dbReference type="OrthoDB" id="104711at2"/>
<evidence type="ECO:0000313" key="1">
    <source>
        <dbReference type="EMBL" id="RBA48394.1"/>
    </source>
</evidence>
<dbReference type="STRING" id="40215.BVL33_01060"/>
<organism evidence="1 2">
    <name type="scientific">Acinetobacter junii</name>
    <dbReference type="NCBI Taxonomy" id="40215"/>
    <lineage>
        <taxon>Bacteria</taxon>
        <taxon>Pseudomonadati</taxon>
        <taxon>Pseudomonadota</taxon>
        <taxon>Gammaproteobacteria</taxon>
        <taxon>Moraxellales</taxon>
        <taxon>Moraxellaceae</taxon>
        <taxon>Acinetobacter</taxon>
    </lineage>
</organism>
<name>A0A2R4UTG8_ACIJU</name>
<dbReference type="AlphaFoldDB" id="A0A2R4UTG8"/>
<dbReference type="PANTHER" id="PTHR19353:SF84">
    <property type="entry name" value="ACYL-COA DELTA-9-DESATURASE, DESB"/>
    <property type="match status" value="1"/>
</dbReference>
<dbReference type="Proteomes" id="UP000253688">
    <property type="component" value="Unassembled WGS sequence"/>
</dbReference>